<organism evidence="2 3">
    <name type="scientific">Helicobacter fennelliae</name>
    <dbReference type="NCBI Taxonomy" id="215"/>
    <lineage>
        <taxon>Bacteria</taxon>
        <taxon>Pseudomonadati</taxon>
        <taxon>Campylobacterota</taxon>
        <taxon>Epsilonproteobacteria</taxon>
        <taxon>Campylobacterales</taxon>
        <taxon>Helicobacteraceae</taxon>
        <taxon>Helicobacter</taxon>
    </lineage>
</organism>
<keyword evidence="1" id="KW-0472">Membrane</keyword>
<dbReference type="InterPro" id="IPR019286">
    <property type="entry name" value="DUF2339_TM"/>
</dbReference>
<keyword evidence="1" id="KW-1133">Transmembrane helix</keyword>
<sequence length="264" mass="29529">MPYPKSQAPKLNLLSPFSFGQIFTQKAMVFIAGVFYPCSIFLIRYSLENNLLTPFARIILGIVFGFILVISGILIQTQSTQNNARTSRMKIKITTLATYIQISRFKALFSRTNPSQTKNLQNKSLQDSKAPFSKILPTSLATISQTLIGSGVVMLYFAFYGGYKIYDFFGYLGYFGALSLISLMALALCLYRGIIVGIFGIIGGFLTPFLLQGNEPNLLFLFGYLSVFYLLGLFLALKQILYTHNSGKLLYATIHIFMPTFYAT</sequence>
<reference evidence="2 3" key="1">
    <citation type="submission" date="2018-06" db="EMBL/GenBank/DDBJ databases">
        <authorList>
            <consortium name="Pathogen Informatics"/>
            <person name="Doyle S."/>
        </authorList>
    </citation>
    <scope>NUCLEOTIDE SEQUENCE [LARGE SCALE GENOMIC DNA]</scope>
    <source>
        <strain evidence="2 3">NCTC13102</strain>
    </source>
</reference>
<feature type="transmembrane region" description="Helical" evidence="1">
    <location>
        <begin position="27"/>
        <end position="43"/>
    </location>
</feature>
<dbReference type="PANTHER" id="PTHR38434:SF1">
    <property type="entry name" value="BLL2549 PROTEIN"/>
    <property type="match status" value="1"/>
</dbReference>
<dbReference type="RefSeq" id="WP_112058805.1">
    <property type="nucleotide sequence ID" value="NZ_UAWL01000006.1"/>
</dbReference>
<evidence type="ECO:0000313" key="3">
    <source>
        <dbReference type="Proteomes" id="UP000250166"/>
    </source>
</evidence>
<dbReference type="Proteomes" id="UP000250166">
    <property type="component" value="Unassembled WGS sequence"/>
</dbReference>
<keyword evidence="1" id="KW-0812">Transmembrane</keyword>
<feature type="transmembrane region" description="Helical" evidence="1">
    <location>
        <begin position="217"/>
        <end position="237"/>
    </location>
</feature>
<feature type="transmembrane region" description="Helical" evidence="1">
    <location>
        <begin position="55"/>
        <end position="75"/>
    </location>
</feature>
<feature type="transmembrane region" description="Helical" evidence="1">
    <location>
        <begin position="135"/>
        <end position="159"/>
    </location>
</feature>
<gene>
    <name evidence="2" type="ORF">NCTC13102_01521</name>
</gene>
<dbReference type="AlphaFoldDB" id="A0A2X3BB90"/>
<proteinExistence type="predicted"/>
<evidence type="ECO:0000313" key="2">
    <source>
        <dbReference type="EMBL" id="SQB99047.1"/>
    </source>
</evidence>
<dbReference type="Pfam" id="PF10101">
    <property type="entry name" value="DUF2339"/>
    <property type="match status" value="1"/>
</dbReference>
<evidence type="ECO:0000256" key="1">
    <source>
        <dbReference type="SAM" id="Phobius"/>
    </source>
</evidence>
<name>A0A2X3BB90_9HELI</name>
<feature type="transmembrane region" description="Helical" evidence="1">
    <location>
        <begin position="194"/>
        <end position="211"/>
    </location>
</feature>
<dbReference type="EMBL" id="UAWL01000006">
    <property type="protein sequence ID" value="SQB99047.1"/>
    <property type="molecule type" value="Genomic_DNA"/>
</dbReference>
<dbReference type="PANTHER" id="PTHR38434">
    <property type="entry name" value="BLL2549 PROTEIN"/>
    <property type="match status" value="1"/>
</dbReference>
<feature type="transmembrane region" description="Helical" evidence="1">
    <location>
        <begin position="171"/>
        <end position="189"/>
    </location>
</feature>
<accession>A0A2X3BB90</accession>
<protein>
    <submittedName>
        <fullName evidence="2">Predicted membrane protein</fullName>
    </submittedName>
</protein>